<dbReference type="NCBIfam" id="NF038015">
    <property type="entry name" value="AztD"/>
    <property type="match status" value="1"/>
</dbReference>
<reference evidence="2" key="1">
    <citation type="journal article" date="2021" name="PeerJ">
        <title>Extensive microbial diversity within the chicken gut microbiome revealed by metagenomics and culture.</title>
        <authorList>
            <person name="Gilroy R."/>
            <person name="Ravi A."/>
            <person name="Getino M."/>
            <person name="Pursley I."/>
            <person name="Horton D.L."/>
            <person name="Alikhan N.F."/>
            <person name="Baker D."/>
            <person name="Gharbi K."/>
            <person name="Hall N."/>
            <person name="Watson M."/>
            <person name="Adriaenssens E.M."/>
            <person name="Foster-Nyarko E."/>
            <person name="Jarju S."/>
            <person name="Secka A."/>
            <person name="Antonio M."/>
            <person name="Oren A."/>
            <person name="Chaudhuri R.R."/>
            <person name="La Ragione R."/>
            <person name="Hildebrand F."/>
            <person name="Pallen M.J."/>
        </authorList>
    </citation>
    <scope>NUCLEOTIDE SEQUENCE</scope>
    <source>
        <strain evidence="2">ChiGjej1B1-18357</strain>
    </source>
</reference>
<feature type="compositionally biased region" description="Low complexity" evidence="1">
    <location>
        <begin position="38"/>
        <end position="49"/>
    </location>
</feature>
<dbReference type="Gene3D" id="2.130.10.10">
    <property type="entry name" value="YVTN repeat-like/Quinoprotein amine dehydrogenase"/>
    <property type="match status" value="1"/>
</dbReference>
<protein>
    <recommendedName>
        <fullName evidence="4">Secreted protein</fullName>
    </recommendedName>
</protein>
<comment type="caution">
    <text evidence="2">The sequence shown here is derived from an EMBL/GenBank/DDBJ whole genome shotgun (WGS) entry which is preliminary data.</text>
</comment>
<dbReference type="InterPro" id="IPR047697">
    <property type="entry name" value="AztD-like"/>
</dbReference>
<feature type="region of interest" description="Disordered" evidence="1">
    <location>
        <begin position="36"/>
        <end position="72"/>
    </location>
</feature>
<gene>
    <name evidence="2" type="ORF">K8V11_00205</name>
</gene>
<dbReference type="InterPro" id="IPR015943">
    <property type="entry name" value="WD40/YVTN_repeat-like_dom_sf"/>
</dbReference>
<organism evidence="2 3">
    <name type="scientific">Dietzia timorensis</name>
    <dbReference type="NCBI Taxonomy" id="499555"/>
    <lineage>
        <taxon>Bacteria</taxon>
        <taxon>Bacillati</taxon>
        <taxon>Actinomycetota</taxon>
        <taxon>Actinomycetes</taxon>
        <taxon>Mycobacteriales</taxon>
        <taxon>Dietziaceae</taxon>
        <taxon>Dietzia</taxon>
    </lineage>
</organism>
<evidence type="ECO:0000256" key="1">
    <source>
        <dbReference type="SAM" id="MobiDB-lite"/>
    </source>
</evidence>
<dbReference type="EMBL" id="DYXM01000006">
    <property type="protein sequence ID" value="HJE89417.1"/>
    <property type="molecule type" value="Genomic_DNA"/>
</dbReference>
<dbReference type="AlphaFoldDB" id="A0A921JWX7"/>
<name>A0A921JWX7_9ACTN</name>
<dbReference type="Proteomes" id="UP000776650">
    <property type="component" value="Unassembled WGS sequence"/>
</dbReference>
<evidence type="ECO:0000313" key="2">
    <source>
        <dbReference type="EMBL" id="HJE89417.1"/>
    </source>
</evidence>
<evidence type="ECO:0000313" key="3">
    <source>
        <dbReference type="Proteomes" id="UP000776650"/>
    </source>
</evidence>
<accession>A0A921JWX7</accession>
<dbReference type="InterPro" id="IPR011044">
    <property type="entry name" value="Quino_amine_DH_bsu"/>
</dbReference>
<sequence length="438" mass="45880">MNSQLAIERRRLGTLVGVSMTAAVFAAACSNESGAIQEGGAESPAGAEATSDVIGGNDAGPGTEAPQEAAGPQARLVATYDGGLMTLDADTLEVLDTTEMPGFLRVNPAGDGRNVFVSTPEGFRVYDAGTWSEPHGDHSHSYVQSPALTDTVYSAEEPGHVVAHEGKTVLFSDGDGRMQTVTTEDMRDGDYPEPETAVADEPHHGVAVALPGGSVLMTTGDADSRNGAKVIDANHAEVASTEECPGVHGEAPAAGGRIALGCEDGIVVWDGERFTKIDAPDAYGRIGNQKGSEDSAVVLGDYKVDPDAELERPERISLTNTETGTMRLVDLGTSYSFRSLERGPGGEALILGTDGALHVIDPDSGVETDAVEVIDEWREPAEWQEARPTVFTMGETVYVSEPEKKLLHEVDLASGEVTQTALLPHAPNELTGVSGDID</sequence>
<evidence type="ECO:0008006" key="4">
    <source>
        <dbReference type="Google" id="ProtNLM"/>
    </source>
</evidence>
<dbReference type="SUPFAM" id="SSF50969">
    <property type="entry name" value="YVTN repeat-like/Quinoprotein amine dehydrogenase"/>
    <property type="match status" value="1"/>
</dbReference>
<reference evidence="2" key="2">
    <citation type="submission" date="2021-09" db="EMBL/GenBank/DDBJ databases">
        <authorList>
            <person name="Gilroy R."/>
        </authorList>
    </citation>
    <scope>NUCLEOTIDE SEQUENCE</scope>
    <source>
        <strain evidence="2">ChiGjej1B1-18357</strain>
    </source>
</reference>
<dbReference type="RefSeq" id="WP_303910082.1">
    <property type="nucleotide sequence ID" value="NZ_DYXM01000006.1"/>
</dbReference>
<proteinExistence type="predicted"/>